<dbReference type="EMBL" id="GL891304">
    <property type="protein sequence ID" value="EGO58172.1"/>
    <property type="molecule type" value="Genomic_DNA"/>
</dbReference>
<dbReference type="RefSeq" id="XP_009851229.1">
    <property type="nucleotide sequence ID" value="XM_009852927.1"/>
</dbReference>
<evidence type="ECO:0000313" key="1">
    <source>
        <dbReference type="EMBL" id="EGO58172.1"/>
    </source>
</evidence>
<reference evidence="2" key="1">
    <citation type="journal article" date="2011" name="Genetics">
        <title>Massive changes in genome architecture accompany the transition to self-fertility in the filamentous fungus Neurospora tetrasperma.</title>
        <authorList>
            <person name="Ellison C.E."/>
            <person name="Stajich J.E."/>
            <person name="Jacobson D.J."/>
            <person name="Natvig D.O."/>
            <person name="Lapidus A."/>
            <person name="Foster B."/>
            <person name="Aerts A."/>
            <person name="Riley R."/>
            <person name="Lindquist E.A."/>
            <person name="Grigoriev I.V."/>
            <person name="Taylor J.W."/>
        </authorList>
    </citation>
    <scope>NUCLEOTIDE SEQUENCE [LARGE SCALE GENOMIC DNA]</scope>
    <source>
        <strain evidence="2">FGSC 2508 / P0657</strain>
    </source>
</reference>
<accession>F8MK39</accession>
<proteinExistence type="predicted"/>
<dbReference type="AlphaFoldDB" id="F8MK39"/>
<name>F8MK39_NEUT8</name>
<dbReference type="VEuPathDB" id="FungiDB:NEUTE1DRAFT_129927"/>
<keyword evidence="2" id="KW-1185">Reference proteome</keyword>
<sequence length="174" mass="19602">MAFEDGRHLGYGTSRDQQPRHARWSGSAVYLAVNSELQCAVRTLLMTPLLVERSINGHSAAIHLQGHECGLTLTWYRSCELNRELKTEMSLKCLHVYFYCAMNPMALDHCTPSSTDRLIKNCSELRTSNCGKSSSMTTTEVEWIYSAGYCAIWTVVKLLAILQSYCELLLLNAE</sequence>
<dbReference type="Proteomes" id="UP000008065">
    <property type="component" value="Unassembled WGS sequence"/>
</dbReference>
<dbReference type="HOGENOM" id="CLU_1555701_0_0_1"/>
<evidence type="ECO:0000313" key="2">
    <source>
        <dbReference type="Proteomes" id="UP000008065"/>
    </source>
</evidence>
<gene>
    <name evidence="1" type="ORF">NEUTE1DRAFT_129927</name>
</gene>
<dbReference type="GeneID" id="20825370"/>
<dbReference type="KEGG" id="nte:NEUTE1DRAFT129927"/>
<protein>
    <submittedName>
        <fullName evidence="1">Uncharacterized protein</fullName>
    </submittedName>
</protein>
<organism evidence="1 2">
    <name type="scientific">Neurospora tetrasperma (strain FGSC 2508 / ATCC MYA-4615 / P0657)</name>
    <dbReference type="NCBI Taxonomy" id="510951"/>
    <lineage>
        <taxon>Eukaryota</taxon>
        <taxon>Fungi</taxon>
        <taxon>Dikarya</taxon>
        <taxon>Ascomycota</taxon>
        <taxon>Pezizomycotina</taxon>
        <taxon>Sordariomycetes</taxon>
        <taxon>Sordariomycetidae</taxon>
        <taxon>Sordariales</taxon>
        <taxon>Sordariaceae</taxon>
        <taxon>Neurospora</taxon>
    </lineage>
</organism>